<dbReference type="GO" id="GO:0030015">
    <property type="term" value="C:CCR4-NOT core complex"/>
    <property type="evidence" value="ECO:0000318"/>
    <property type="project" value="GO_Central"/>
</dbReference>
<dbReference type="JaponicusDB" id="SJAG_01053">
    <property type="gene designation" value="not2"/>
</dbReference>
<name>B6JXC6_SCHJY</name>
<dbReference type="PANTHER" id="PTHR23326">
    <property type="entry name" value="CCR4 NOT-RELATED"/>
    <property type="match status" value="1"/>
</dbReference>
<dbReference type="GO" id="GO:0006355">
    <property type="term" value="P:regulation of DNA-templated transcription"/>
    <property type="evidence" value="ECO:0007669"/>
    <property type="project" value="InterPro"/>
</dbReference>
<feature type="region of interest" description="Disordered" evidence="4">
    <location>
        <begin position="102"/>
        <end position="125"/>
    </location>
</feature>
<dbReference type="Gene3D" id="2.30.30.1020">
    <property type="entry name" value="CCR4-NOT complex subunit 2/3/5, C-terminal domain"/>
    <property type="match status" value="1"/>
</dbReference>
<dbReference type="eggNOG" id="KOG2151">
    <property type="taxonomic scope" value="Eukaryota"/>
</dbReference>
<proteinExistence type="inferred from homology"/>
<dbReference type="HOGENOM" id="CLU_906605_0_0_1"/>
<dbReference type="Pfam" id="PF04153">
    <property type="entry name" value="NOT2_3_5_C"/>
    <property type="match status" value="1"/>
</dbReference>
<dbReference type="InterPro" id="IPR007282">
    <property type="entry name" value="NOT2/3/5_C"/>
</dbReference>
<dbReference type="RefSeq" id="XP_002172320.2">
    <property type="nucleotide sequence ID" value="XM_002172284.2"/>
</dbReference>
<protein>
    <submittedName>
        <fullName evidence="6">CCR4-Not complex subunit Not2</fullName>
    </submittedName>
</protein>
<dbReference type="AlphaFoldDB" id="B6JXC6"/>
<evidence type="ECO:0000313" key="6">
    <source>
        <dbReference type="EMBL" id="EEB06027.2"/>
    </source>
</evidence>
<feature type="compositionally biased region" description="Polar residues" evidence="4">
    <location>
        <begin position="8"/>
        <end position="43"/>
    </location>
</feature>
<dbReference type="EMBL" id="KE651166">
    <property type="protein sequence ID" value="EEB06027.2"/>
    <property type="molecule type" value="Genomic_DNA"/>
</dbReference>
<keyword evidence="3" id="KW-0804">Transcription</keyword>
<evidence type="ECO:0000259" key="5">
    <source>
        <dbReference type="Pfam" id="PF04153"/>
    </source>
</evidence>
<dbReference type="Proteomes" id="UP000001744">
    <property type="component" value="Unassembled WGS sequence"/>
</dbReference>
<evidence type="ECO:0000256" key="3">
    <source>
        <dbReference type="ARBA" id="ARBA00023163"/>
    </source>
</evidence>
<dbReference type="GO" id="GO:0000289">
    <property type="term" value="P:nuclear-transcribed mRNA poly(A) tail shortening"/>
    <property type="evidence" value="ECO:0000318"/>
    <property type="project" value="GO_Central"/>
</dbReference>
<keyword evidence="2" id="KW-0805">Transcription regulation</keyword>
<dbReference type="VEuPathDB" id="FungiDB:SJAG_01053"/>
<comment type="similarity">
    <text evidence="1">Belongs to the CNOT2/3/5 family.</text>
</comment>
<dbReference type="GO" id="GO:0000932">
    <property type="term" value="C:P-body"/>
    <property type="evidence" value="ECO:0000318"/>
    <property type="project" value="GO_Central"/>
</dbReference>
<organism evidence="6 8">
    <name type="scientific">Schizosaccharomyces japonicus (strain yFS275 / FY16936)</name>
    <name type="common">Fission yeast</name>
    <dbReference type="NCBI Taxonomy" id="402676"/>
    <lineage>
        <taxon>Eukaryota</taxon>
        <taxon>Fungi</taxon>
        <taxon>Dikarya</taxon>
        <taxon>Ascomycota</taxon>
        <taxon>Taphrinomycotina</taxon>
        <taxon>Schizosaccharomycetes</taxon>
        <taxon>Schizosaccharomycetales</taxon>
        <taxon>Schizosaccharomycetaceae</taxon>
        <taxon>Schizosaccharomyces</taxon>
    </lineage>
</organism>
<dbReference type="GeneID" id="7048297"/>
<accession>B6JXC6</accession>
<keyword evidence="8" id="KW-1185">Reference proteome</keyword>
<dbReference type="InterPro" id="IPR038635">
    <property type="entry name" value="CCR4-NOT_su2/3/5_C_sf"/>
</dbReference>
<evidence type="ECO:0000256" key="1">
    <source>
        <dbReference type="ARBA" id="ARBA00007682"/>
    </source>
</evidence>
<sequence length="308" mass="34403">MSLVSRFSELNLQGGNDPKSGSTPGTPNVSEKPSAWSSLRSPMAANQSKIKTLDINHPSKGHIITSMEQAKPAANAEEESHKNKLLGTITGEKLAAMEFGRKNEDGSDVTAAASGKSSGSSKGNGTLYTPPYNLEALLPLIRMEDGDLSMLSLGCDLATLGLDLTTQTPDQLISLRLSSPWSELSNKKPLNEPMFKLPSCYKQVNPPPALSKIYQFSDETLFYIFYTMPRDMLQEAAAQELTNRNWRFHKELRVWLTPVPGMEVLQRTPQFERGFYLFFDPVHWKRIKKDFLLMYSALEDRTPNNVSR</sequence>
<evidence type="ECO:0000313" key="8">
    <source>
        <dbReference type="Proteomes" id="UP000001744"/>
    </source>
</evidence>
<feature type="region of interest" description="Disordered" evidence="4">
    <location>
        <begin position="1"/>
        <end position="43"/>
    </location>
</feature>
<dbReference type="STRING" id="402676.B6JXC6"/>
<feature type="compositionally biased region" description="Low complexity" evidence="4">
    <location>
        <begin position="111"/>
        <end position="123"/>
    </location>
</feature>
<evidence type="ECO:0000313" key="7">
    <source>
        <dbReference type="JaponicusDB" id="SJAG_01053"/>
    </source>
</evidence>
<reference evidence="6 8" key="1">
    <citation type="journal article" date="2011" name="Science">
        <title>Comparative functional genomics of the fission yeasts.</title>
        <authorList>
            <person name="Rhind N."/>
            <person name="Chen Z."/>
            <person name="Yassour M."/>
            <person name="Thompson D.A."/>
            <person name="Haas B.J."/>
            <person name="Habib N."/>
            <person name="Wapinski I."/>
            <person name="Roy S."/>
            <person name="Lin M.F."/>
            <person name="Heiman D.I."/>
            <person name="Young S.K."/>
            <person name="Furuya K."/>
            <person name="Guo Y."/>
            <person name="Pidoux A."/>
            <person name="Chen H.M."/>
            <person name="Robbertse B."/>
            <person name="Goldberg J.M."/>
            <person name="Aoki K."/>
            <person name="Bayne E.H."/>
            <person name="Berlin A.M."/>
            <person name="Desjardins C.A."/>
            <person name="Dobbs E."/>
            <person name="Dukaj L."/>
            <person name="Fan L."/>
            <person name="FitzGerald M.G."/>
            <person name="French C."/>
            <person name="Gujja S."/>
            <person name="Hansen K."/>
            <person name="Keifenheim D."/>
            <person name="Levin J.Z."/>
            <person name="Mosher R.A."/>
            <person name="Mueller C.A."/>
            <person name="Pfiffner J."/>
            <person name="Priest M."/>
            <person name="Russ C."/>
            <person name="Smialowska A."/>
            <person name="Swoboda P."/>
            <person name="Sykes S.M."/>
            <person name="Vaughn M."/>
            <person name="Vengrova S."/>
            <person name="Yoder R."/>
            <person name="Zeng Q."/>
            <person name="Allshire R."/>
            <person name="Baulcombe D."/>
            <person name="Birren B.W."/>
            <person name="Brown W."/>
            <person name="Ekwall K."/>
            <person name="Kellis M."/>
            <person name="Leatherwood J."/>
            <person name="Levin H."/>
            <person name="Margalit H."/>
            <person name="Martienssen R."/>
            <person name="Nieduszynski C.A."/>
            <person name="Spatafora J.W."/>
            <person name="Friedman N."/>
            <person name="Dalgaard J.Z."/>
            <person name="Baumann P."/>
            <person name="Niki H."/>
            <person name="Regev A."/>
            <person name="Nusbaum C."/>
        </authorList>
    </citation>
    <scope>NUCLEOTIDE SEQUENCE [LARGE SCALE GENOMIC DNA]</scope>
    <source>
        <strain evidence="8">yFS275 / FY16936</strain>
    </source>
</reference>
<gene>
    <name evidence="7" type="primary">not2</name>
    <name evidence="6" type="ORF">SJAG_01053</name>
</gene>
<feature type="domain" description="NOT2/NOT3/NOT5 C-terminal" evidence="5">
    <location>
        <begin position="178"/>
        <end position="298"/>
    </location>
</feature>
<evidence type="ECO:0000256" key="2">
    <source>
        <dbReference type="ARBA" id="ARBA00023015"/>
    </source>
</evidence>
<evidence type="ECO:0000256" key="4">
    <source>
        <dbReference type="SAM" id="MobiDB-lite"/>
    </source>
</evidence>
<dbReference type="OrthoDB" id="25391at2759"/>
<dbReference type="InterPro" id="IPR040168">
    <property type="entry name" value="Not2/3/5"/>
</dbReference>